<dbReference type="AlphaFoldDB" id="X0UYQ6"/>
<feature type="non-terminal residue" evidence="1">
    <location>
        <position position="63"/>
    </location>
</feature>
<dbReference type="EMBL" id="BARS01014451">
    <property type="protein sequence ID" value="GAF93545.1"/>
    <property type="molecule type" value="Genomic_DNA"/>
</dbReference>
<organism evidence="1">
    <name type="scientific">marine sediment metagenome</name>
    <dbReference type="NCBI Taxonomy" id="412755"/>
    <lineage>
        <taxon>unclassified sequences</taxon>
        <taxon>metagenomes</taxon>
        <taxon>ecological metagenomes</taxon>
    </lineage>
</organism>
<sequence length="63" mass="6918">QALEKDPAKRHPNVRVLRAELRELVDEDWGAGSGQFRRVSVKDVPVAADFAQKTADSLATLST</sequence>
<reference evidence="1" key="1">
    <citation type="journal article" date="2014" name="Front. Microbiol.">
        <title>High frequency of phylogenetically diverse reductive dehalogenase-homologous genes in deep subseafloor sedimentary metagenomes.</title>
        <authorList>
            <person name="Kawai M."/>
            <person name="Futagami T."/>
            <person name="Toyoda A."/>
            <person name="Takaki Y."/>
            <person name="Nishi S."/>
            <person name="Hori S."/>
            <person name="Arai W."/>
            <person name="Tsubouchi T."/>
            <person name="Morono Y."/>
            <person name="Uchiyama I."/>
            <person name="Ito T."/>
            <person name="Fujiyama A."/>
            <person name="Inagaki F."/>
            <person name="Takami H."/>
        </authorList>
    </citation>
    <scope>NUCLEOTIDE SEQUENCE</scope>
    <source>
        <strain evidence="1">Expedition CK06-06</strain>
    </source>
</reference>
<comment type="caution">
    <text evidence="1">The sequence shown here is derived from an EMBL/GenBank/DDBJ whole genome shotgun (WGS) entry which is preliminary data.</text>
</comment>
<gene>
    <name evidence="1" type="ORF">S01H1_24352</name>
</gene>
<protein>
    <submittedName>
        <fullName evidence="1">Uncharacterized protein</fullName>
    </submittedName>
</protein>
<evidence type="ECO:0000313" key="1">
    <source>
        <dbReference type="EMBL" id="GAF93545.1"/>
    </source>
</evidence>
<name>X0UYQ6_9ZZZZ</name>
<feature type="non-terminal residue" evidence="1">
    <location>
        <position position="1"/>
    </location>
</feature>
<accession>X0UYQ6</accession>
<proteinExistence type="predicted"/>